<feature type="signal peptide" evidence="14">
    <location>
        <begin position="1"/>
        <end position="18"/>
    </location>
</feature>
<name>A0AA39LK99_9BILA</name>
<evidence type="ECO:0000256" key="2">
    <source>
        <dbReference type="ARBA" id="ARBA00004141"/>
    </source>
</evidence>
<dbReference type="InterPro" id="IPR035910">
    <property type="entry name" value="RyR/IP3R_RIH_dom_sf"/>
</dbReference>
<dbReference type="InterPro" id="IPR015925">
    <property type="entry name" value="Ryanodine_IP3_receptor"/>
</dbReference>
<dbReference type="GO" id="GO:0070679">
    <property type="term" value="F:inositol 1,4,5 trisphosphate binding"/>
    <property type="evidence" value="ECO:0007669"/>
    <property type="project" value="TreeGrafter"/>
</dbReference>
<dbReference type="SUPFAM" id="SSF82109">
    <property type="entry name" value="MIR domain"/>
    <property type="match status" value="1"/>
</dbReference>
<evidence type="ECO:0000313" key="16">
    <source>
        <dbReference type="EMBL" id="KAK0400323.1"/>
    </source>
</evidence>
<protein>
    <recommendedName>
        <fullName evidence="4">glucosylceramidase</fullName>
        <ecNumber evidence="4">3.2.1.45</ecNumber>
    </recommendedName>
</protein>
<comment type="subcellular location">
    <subcellularLocation>
        <location evidence="2">Membrane</location>
        <topology evidence="2">Multi-pass membrane protein</topology>
    </subcellularLocation>
</comment>
<sequence length="2637" mass="301521">MVCRIAAVVLMLFLMAETKPSRFNTCGFPNSTDVNPHTYSCNSNAAMQVLKTVILDQSTKKPVYPISPQKPIIIDLTAVNHGIQYNDNKANVKVYEYSSDWLTGECKWNEIPTFGLLDNIDGCQMAHNCPLKPGNLDLQLPLDLSKYAAIINLLASNTPYQLHIEMFDYNEGSSHEQIACVVAQMLTNEAFQKLLFDLFCAWHGVQRHYDPPITDTEEERMAKVKKVICKLLTEIDARVAIIRSSNLHSWTQESYEEWTMLTWNVLCITSRLQNIMSVSVPSSEDKVIFERLNSALVDLVNFAKVNPDPPITPGFEQDYHALSDLMNNTMTELHQLYKAIKESAALLGEFRIILHTFMEQKLIPVIDLFKKFCNNNSVHLWSRVRAAQVQRMQDFQSMPDEPVTTLVAFYSHMMYTLAILAARLQGFRYEMFLKDKLYNCSDLVEQLSMSVFSALELLMADCVLATEPSTNAILVTNNLFSVNCGALARGVVFKQFEIQVISEETAEHIQSEMRRQKMLQQPSPIGTVPSAALLAMKPTSGTKRGNSVNQTGMFWEDFKLLYMQHFKVNADVGRGLHDRDFDLLQYKLQCNDCRNPDSPFDENAPARYVTFKNVLCPHLRYEWANTNVRFSVWRGMLELLQIFQDHRNNVRKLWEKGLLMGFVGFTQVQELLAQHQSTLIMRLSFVTGGTICFTLKSNAHSLQKDSDAYIHLEPLDLKKLQAKCLTDYLRDIAMAEKVKYILTSAHDLVKISDVLDELIDRTNQADNVELSSRDISSNVTHTGKIDDMQHIRFTAMRIAVVTCKVKPPSSDSQFELDSLSPTESSYSNNNLSVSGGIMRITAATVKINPQDTYQSIIGFGGAFTDSVGFNLNSLTPIMQYMLLDSYFGKQGLEYNLGRVPMASCDFSMRTYSYLDTSDDFELKSFNLTSEDFDYKIPFIDQAVKMTEGKLKLMASVWSAPGWMKTNGKMVGGAPLKGEMGGIYYQTWGKYFIRFLEEYHKNGVDFWGLTVQNEPSSGLDPNYAWQTMYLSAETERDFVKTILGPLLRNSSHGKNINLMCMDDQRFLLPTWADTIFADPDAAQYIDGIAVHWYEDFITPAHNLQWTHERHPDKFMLATEQYPAQPGYGYPPQQPQFGYGQPQPNYGGGYNYPPQQPQVVLVDDRVLVEINDGSPDRPPKKFRDCLFRVTSVNRYAAQKQYWAEQKKFQVGESTFDEEMLSKLRVAAEKEKEQNELEYRKMLGCEVKYGTTIQLLHVKSDKYLTMQKNSPAKLERNAMKVYLDRAGNEGSWFMVEPVYKHSFIGDNLSYSLLKYAQVVYRKNQEFLAEKFTQIQEQIGYDLLAEDTMTAVLHNNPKLLEKYVKTPHVERFVELVRNNRSGKFLDYLADLCVCRGEANKKIQELICTSVLSEKNRDIFMETSMREVKNKKLSNGTKSLNATDKKYEIFVCWSDLYCKSLLSCVANAHINEDDHQMLDYYRHQLGLLAQMCQEQQYLAIDPPPERKLLNISQQLPIELVLQCMSDNRLPFDLRACFTRLMLHLHVVRGSPVSAVRHARLWRDIPNEICIDGYCSRAVEGYVDGCRVRTGSHEYFKGVLKTVDEYLANLRQENLGGGPVLKDTAANCEQNRLTLEIVTLARALAQFGFYSFAELLKLAQNLLAITDSSPRNASHTSKQVGQMGQMIRQMTRGMLKSSAAVNAAPNPKAPEALSNEDSALAKRSREVNIQTKFIVVEILQFIMDVRRDYRITVALSWFKNKFPCNEDGELEYQPDINEDMVTELCNVVFQSTEDELNFDSEKGQQLLRILLQMTMSDFPKLTSIALKVLFRHFTQYQELVDDMKQVQLLVSNDDVENYRQDCEAALKRLFLMEDRDAAAAALHELSDRTPLIAYPLIKDVEEVATLVAIFRNNRELSENVGEDLISHVVSLIEHKSRNSIFLEFLQVLVSYDDRGIEPAQEKVADEICSASDEVRQFYTDSASFEQLMEMMEAAPEYLEATHPLRYHIELVKLMAMCTRGKNESTELKCASHLPMDHIVRVISAPRCVIDVKSVYLQFMLHCYIDTDVEMKDAYNAEYIESILDNMLHDINTLVDQLKTAPRFGSQSKQASLERYICHTVTEVLVKFFESDQPMFDIQGPCHENQNTMAVHESNGLDIIISLVLNDIKPLADDHMDLALEIKSDASKLLLAVMESRHDSENAERVLETMMHMSGGPMQLVKAIGQAFDMTSSETFAVTRVKQALLAHHHDNIGPPNGKVIPEISIHPIESDVKRSQPAIMQNLVDPKEVGHNIYILAHQLARHNEQLATFLDPANQKDPLFDIVASEETLRNVIRSVTRNWQSIILTGLLALILVFHFSIIGYLFFQRDFRMSVDKLADDEFTWSKVPSDTCSRKDPLCGPNKFRASALSDLFEQNTDEKEEIDGEEVVMSCQTLWMCIITTLNWGLRNGGGIGDVLRQVSPGENMFMWRIVYDMSFFIVLIIIVLNLIFGVIIDTFGDLRTEKNEKEDVLKNTCFICGLERGRFDNKSISFEEHRESEHNLWHYLYFIVWLQIKDETEFTGPESYVAACIKERNRDWFPRMQAISLSEEETETEQPEIRDLREQMRNIQCTIRDLTKKMDDLTQVTIELFSQMAEMWAVGWV</sequence>
<dbReference type="InterPro" id="IPR016093">
    <property type="entry name" value="MIR_motif"/>
</dbReference>
<keyword evidence="17" id="KW-1185">Reference proteome</keyword>
<dbReference type="GO" id="GO:0005509">
    <property type="term" value="F:calcium ion binding"/>
    <property type="evidence" value="ECO:0007669"/>
    <property type="project" value="TreeGrafter"/>
</dbReference>
<dbReference type="PANTHER" id="PTHR13715:SF102">
    <property type="entry name" value="INOSITOL 1,4,5-TRISPHOSPHATE RECEPTOR"/>
    <property type="match status" value="1"/>
</dbReference>
<dbReference type="InterPro" id="IPR001139">
    <property type="entry name" value="Glyco_hydro_30"/>
</dbReference>
<proteinExistence type="inferred from homology"/>
<dbReference type="GO" id="GO:0016529">
    <property type="term" value="C:sarcoplasmic reticulum"/>
    <property type="evidence" value="ECO:0007669"/>
    <property type="project" value="TreeGrafter"/>
</dbReference>
<comment type="similarity">
    <text evidence="3">Belongs to the glycosyl hydrolase 30 family.</text>
</comment>
<keyword evidence="8" id="KW-0378">Hydrolase</keyword>
<evidence type="ECO:0000256" key="11">
    <source>
        <dbReference type="SAM" id="Coils"/>
    </source>
</evidence>
<keyword evidence="10 13" id="KW-0472">Membrane</keyword>
<feature type="compositionally biased region" description="Polar residues" evidence="12">
    <location>
        <begin position="809"/>
        <end position="826"/>
    </location>
</feature>
<evidence type="ECO:0000256" key="1">
    <source>
        <dbReference type="ARBA" id="ARBA00001013"/>
    </source>
</evidence>
<dbReference type="EC" id="3.2.1.45" evidence="4"/>
<evidence type="ECO:0000256" key="13">
    <source>
        <dbReference type="SAM" id="Phobius"/>
    </source>
</evidence>
<evidence type="ECO:0000256" key="3">
    <source>
        <dbReference type="ARBA" id="ARBA00005382"/>
    </source>
</evidence>
<reference evidence="16" key="1">
    <citation type="submission" date="2023-06" db="EMBL/GenBank/DDBJ databases">
        <title>Genomic analysis of the entomopathogenic nematode Steinernema hermaphroditum.</title>
        <authorList>
            <person name="Schwarz E.M."/>
            <person name="Heppert J.K."/>
            <person name="Baniya A."/>
            <person name="Schwartz H.T."/>
            <person name="Tan C.-H."/>
            <person name="Antoshechkin I."/>
            <person name="Sternberg P.W."/>
            <person name="Goodrich-Blair H."/>
            <person name="Dillman A.R."/>
        </authorList>
    </citation>
    <scope>NUCLEOTIDE SEQUENCE</scope>
    <source>
        <strain evidence="16">PS9179</strain>
        <tissue evidence="16">Whole animal</tissue>
    </source>
</reference>
<dbReference type="Gene3D" id="2.60.40.1180">
    <property type="entry name" value="Golgi alpha-mannosidase II"/>
    <property type="match status" value="1"/>
</dbReference>
<dbReference type="Gene3D" id="1.10.287.70">
    <property type="match status" value="1"/>
</dbReference>
<feature type="transmembrane region" description="Helical" evidence="13">
    <location>
        <begin position="2465"/>
        <end position="2488"/>
    </location>
</feature>
<dbReference type="Pfam" id="PF00520">
    <property type="entry name" value="Ion_trans"/>
    <property type="match status" value="1"/>
</dbReference>
<evidence type="ECO:0000256" key="9">
    <source>
        <dbReference type="ARBA" id="ARBA00022989"/>
    </source>
</evidence>
<dbReference type="GO" id="GO:0006665">
    <property type="term" value="P:sphingolipid metabolic process"/>
    <property type="evidence" value="ECO:0007669"/>
    <property type="project" value="InterPro"/>
</dbReference>
<dbReference type="InterPro" id="IPR005821">
    <property type="entry name" value="Ion_trans_dom"/>
</dbReference>
<accession>A0AA39LK99</accession>
<dbReference type="PRINTS" id="PR00843">
    <property type="entry name" value="GLHYDRLASE30"/>
</dbReference>
<feature type="chain" id="PRO_5041216456" description="glucosylceramidase" evidence="14">
    <location>
        <begin position="19"/>
        <end position="2637"/>
    </location>
</feature>
<evidence type="ECO:0000256" key="7">
    <source>
        <dbReference type="ARBA" id="ARBA00022737"/>
    </source>
</evidence>
<dbReference type="GO" id="GO:0005220">
    <property type="term" value="F:inositol 1,4,5-trisphosphate-gated calcium channel activity"/>
    <property type="evidence" value="ECO:0007669"/>
    <property type="project" value="TreeGrafter"/>
</dbReference>
<dbReference type="InterPro" id="IPR013780">
    <property type="entry name" value="Glyco_hydro_b"/>
</dbReference>
<dbReference type="SUPFAM" id="SSF51445">
    <property type="entry name" value="(Trans)glycosidases"/>
    <property type="match status" value="1"/>
</dbReference>
<feature type="region of interest" description="Disordered" evidence="12">
    <location>
        <begin position="807"/>
        <end position="826"/>
    </location>
</feature>
<gene>
    <name evidence="16" type="ORF">QR680_003453</name>
</gene>
<evidence type="ECO:0000256" key="6">
    <source>
        <dbReference type="ARBA" id="ARBA00022729"/>
    </source>
</evidence>
<dbReference type="Proteomes" id="UP001175271">
    <property type="component" value="Unassembled WGS sequence"/>
</dbReference>
<comment type="catalytic activity">
    <reaction evidence="1">
        <text>a beta-D-glucosyl-(1&lt;-&gt;1')-N-acylsphing-4-enine + H2O = an N-acylsphing-4-enine + D-glucose</text>
        <dbReference type="Rhea" id="RHEA:13269"/>
        <dbReference type="ChEBI" id="CHEBI:4167"/>
        <dbReference type="ChEBI" id="CHEBI:15377"/>
        <dbReference type="ChEBI" id="CHEBI:22801"/>
        <dbReference type="ChEBI" id="CHEBI:52639"/>
        <dbReference type="EC" id="3.2.1.45"/>
    </reaction>
    <physiologicalReaction direction="left-to-right" evidence="1">
        <dbReference type="Rhea" id="RHEA:13270"/>
    </physiologicalReaction>
</comment>
<comment type="caution">
    <text evidence="16">The sequence shown here is derived from an EMBL/GenBank/DDBJ whole genome shotgun (WGS) entry which is preliminary data.</text>
</comment>
<keyword evidence="6 14" id="KW-0732">Signal</keyword>
<dbReference type="GO" id="GO:0005789">
    <property type="term" value="C:endoplasmic reticulum membrane"/>
    <property type="evidence" value="ECO:0007669"/>
    <property type="project" value="TreeGrafter"/>
</dbReference>
<evidence type="ECO:0000256" key="12">
    <source>
        <dbReference type="SAM" id="MobiDB-lite"/>
    </source>
</evidence>
<evidence type="ECO:0000256" key="14">
    <source>
        <dbReference type="SAM" id="SignalP"/>
    </source>
</evidence>
<keyword evidence="5 13" id="KW-0812">Transmembrane</keyword>
<evidence type="ECO:0000256" key="4">
    <source>
        <dbReference type="ARBA" id="ARBA00012658"/>
    </source>
</evidence>
<dbReference type="GO" id="GO:0051209">
    <property type="term" value="P:release of sequestered calcium ion into cytosol"/>
    <property type="evidence" value="ECO:0007669"/>
    <property type="project" value="TreeGrafter"/>
</dbReference>
<feature type="coiled-coil region" evidence="11">
    <location>
        <begin position="2593"/>
        <end position="2620"/>
    </location>
</feature>
<dbReference type="EMBL" id="JAUCMV010000005">
    <property type="protein sequence ID" value="KAK0400323.1"/>
    <property type="molecule type" value="Genomic_DNA"/>
</dbReference>
<evidence type="ECO:0000256" key="8">
    <source>
        <dbReference type="ARBA" id="ARBA00022801"/>
    </source>
</evidence>
<feature type="domain" description="MIR" evidence="15">
    <location>
        <begin position="1241"/>
        <end position="1295"/>
    </location>
</feature>
<keyword evidence="7" id="KW-0677">Repeat</keyword>
<dbReference type="SUPFAM" id="SSF100909">
    <property type="entry name" value="IP3 receptor type 1 binding core, domain 2"/>
    <property type="match status" value="1"/>
</dbReference>
<keyword evidence="9 13" id="KW-1133">Transmembrane helix</keyword>
<dbReference type="GO" id="GO:0030667">
    <property type="term" value="C:secretory granule membrane"/>
    <property type="evidence" value="ECO:0007669"/>
    <property type="project" value="TreeGrafter"/>
</dbReference>
<keyword evidence="11" id="KW-0175">Coiled coil</keyword>
<dbReference type="InterPro" id="IPR017853">
    <property type="entry name" value="GH"/>
</dbReference>
<dbReference type="Pfam" id="PF08709">
    <property type="entry name" value="Ins145_P3_rec"/>
    <property type="match status" value="1"/>
</dbReference>
<dbReference type="GO" id="GO:0035091">
    <property type="term" value="F:phosphatidylinositol binding"/>
    <property type="evidence" value="ECO:0007669"/>
    <property type="project" value="TreeGrafter"/>
</dbReference>
<evidence type="ECO:0000256" key="10">
    <source>
        <dbReference type="ARBA" id="ARBA00023136"/>
    </source>
</evidence>
<dbReference type="InterPro" id="IPR036300">
    <property type="entry name" value="MIR_dom_sf"/>
</dbReference>
<dbReference type="InterPro" id="IPR014821">
    <property type="entry name" value="Ins145_P3_rcpt"/>
</dbReference>
<dbReference type="InterPro" id="IPR033453">
    <property type="entry name" value="Glyco_hydro_30_TIM-barrel"/>
</dbReference>
<dbReference type="GO" id="GO:0005886">
    <property type="term" value="C:plasma membrane"/>
    <property type="evidence" value="ECO:0007669"/>
    <property type="project" value="TreeGrafter"/>
</dbReference>
<dbReference type="PANTHER" id="PTHR13715">
    <property type="entry name" value="RYANODINE RECEPTOR AND IP3 RECEPTOR"/>
    <property type="match status" value="1"/>
</dbReference>
<feature type="transmembrane region" description="Helical" evidence="13">
    <location>
        <begin position="2335"/>
        <end position="2360"/>
    </location>
</feature>
<evidence type="ECO:0000259" key="15">
    <source>
        <dbReference type="PROSITE" id="PS50919"/>
    </source>
</evidence>
<dbReference type="PROSITE" id="PS50919">
    <property type="entry name" value="MIR"/>
    <property type="match status" value="1"/>
</dbReference>
<evidence type="ECO:0000256" key="5">
    <source>
        <dbReference type="ARBA" id="ARBA00022692"/>
    </source>
</evidence>
<dbReference type="GO" id="GO:0004348">
    <property type="term" value="F:glucosylceramidase activity"/>
    <property type="evidence" value="ECO:0007669"/>
    <property type="project" value="UniProtKB-EC"/>
</dbReference>
<evidence type="ECO:0000313" key="17">
    <source>
        <dbReference type="Proteomes" id="UP001175271"/>
    </source>
</evidence>
<dbReference type="Pfam" id="PF02055">
    <property type="entry name" value="Glyco_hydro_30"/>
    <property type="match status" value="1"/>
</dbReference>
<organism evidence="16 17">
    <name type="scientific">Steinernema hermaphroditum</name>
    <dbReference type="NCBI Taxonomy" id="289476"/>
    <lineage>
        <taxon>Eukaryota</taxon>
        <taxon>Metazoa</taxon>
        <taxon>Ecdysozoa</taxon>
        <taxon>Nematoda</taxon>
        <taxon>Chromadorea</taxon>
        <taxon>Rhabditida</taxon>
        <taxon>Tylenchina</taxon>
        <taxon>Panagrolaimomorpha</taxon>
        <taxon>Strongyloidoidea</taxon>
        <taxon>Steinernematidae</taxon>
        <taxon>Steinernema</taxon>
    </lineage>
</organism>
<dbReference type="Gene3D" id="3.20.20.80">
    <property type="entry name" value="Glycosidases"/>
    <property type="match status" value="1"/>
</dbReference>
<dbReference type="Gene3D" id="2.80.10.50">
    <property type="match status" value="1"/>
</dbReference>